<accession>A0A479FKK1</accession>
<gene>
    <name evidence="1" type="ORF">BvCmsH19A_04680</name>
</gene>
<comment type="caution">
    <text evidence="1">The sequence shown here is derived from an EMBL/GenBank/DDBJ whole genome shotgun (WGS) entry which is preliminary data.</text>
</comment>
<evidence type="ECO:0000313" key="1">
    <source>
        <dbReference type="EMBL" id="GCG67276.1"/>
    </source>
</evidence>
<name>A0A479FKK1_ECOLX</name>
<dbReference type="AlphaFoldDB" id="A0A479FKK1"/>
<proteinExistence type="predicted"/>
<protein>
    <submittedName>
        <fullName evidence="1">Uncharacterized protein</fullName>
    </submittedName>
</protein>
<organism evidence="1">
    <name type="scientific">Escherichia coli</name>
    <dbReference type="NCBI Taxonomy" id="562"/>
    <lineage>
        <taxon>Bacteria</taxon>
        <taxon>Pseudomonadati</taxon>
        <taxon>Pseudomonadota</taxon>
        <taxon>Gammaproteobacteria</taxon>
        <taxon>Enterobacterales</taxon>
        <taxon>Enterobacteriaceae</taxon>
        <taxon>Escherichia</taxon>
    </lineage>
</organism>
<reference evidence="1" key="1">
    <citation type="submission" date="2018-11" db="EMBL/GenBank/DDBJ databases">
        <title>Draft genome sequence of commensal E.coli strains.</title>
        <authorList>
            <person name="Arimizu Y."/>
            <person name="Hayashi T."/>
            <person name="Ogura Y."/>
        </authorList>
    </citation>
    <scope>NUCLEOTIDE SEQUENCE</scope>
    <source>
        <strain evidence="1">39-H19-A</strain>
    </source>
</reference>
<sequence>MLRMTEYTMHISWRLLVTSADISIDEPVYHSVSMPFSEVTVKAVTEFDNKATHGYPPVLKWHRPFL</sequence>
<dbReference type="EMBL" id="BICW01000052">
    <property type="protein sequence ID" value="GCG67276.1"/>
    <property type="molecule type" value="Genomic_DNA"/>
</dbReference>